<dbReference type="Pfam" id="PF03050">
    <property type="entry name" value="DDE_Tnp_IS66"/>
    <property type="match status" value="1"/>
</dbReference>
<evidence type="ECO:0000313" key="3">
    <source>
        <dbReference type="EMBL" id="SEQ99100.1"/>
    </source>
</evidence>
<name>A0ABY1BJ45_9PSED</name>
<protein>
    <submittedName>
        <fullName evidence="3">Transposase IS66 family protein</fullName>
    </submittedName>
</protein>
<sequence>MHCYNAVPAKAGIKRDLQDASDAERLSVRQHRRQPLLDHGQNPTAGCRQDHPEPGRELPGEKLERWIEGANLPIDNNSAENAIRPIVNGCKNWLFSDTPKLRIFTATSLRP</sequence>
<reference evidence="3 4" key="1">
    <citation type="submission" date="2016-10" db="EMBL/GenBank/DDBJ databases">
        <authorList>
            <person name="Varghese N."/>
            <person name="Submissions S."/>
        </authorList>
    </citation>
    <scope>NUCLEOTIDE SEQUENCE [LARGE SCALE GENOMIC DNA]</scope>
    <source>
        <strain evidence="3 4">CIP 109853</strain>
    </source>
</reference>
<dbReference type="InterPro" id="IPR004291">
    <property type="entry name" value="Transposase_IS66_central"/>
</dbReference>
<feature type="compositionally biased region" description="Basic and acidic residues" evidence="1">
    <location>
        <begin position="14"/>
        <end position="27"/>
    </location>
</feature>
<evidence type="ECO:0000259" key="2">
    <source>
        <dbReference type="Pfam" id="PF03050"/>
    </source>
</evidence>
<comment type="caution">
    <text evidence="3">The sequence shown here is derived from an EMBL/GenBank/DDBJ whole genome shotgun (WGS) entry which is preliminary data.</text>
</comment>
<dbReference type="Proteomes" id="UP000198512">
    <property type="component" value="Unassembled WGS sequence"/>
</dbReference>
<dbReference type="RefSeq" id="WP_069518665.1">
    <property type="nucleotide sequence ID" value="NZ_FOFP01000013.1"/>
</dbReference>
<evidence type="ECO:0000256" key="1">
    <source>
        <dbReference type="SAM" id="MobiDB-lite"/>
    </source>
</evidence>
<organism evidence="3 4">
    <name type="scientific">Pseudomonas cuatrocienegasensis</name>
    <dbReference type="NCBI Taxonomy" id="543360"/>
    <lineage>
        <taxon>Bacteria</taxon>
        <taxon>Pseudomonadati</taxon>
        <taxon>Pseudomonadota</taxon>
        <taxon>Gammaproteobacteria</taxon>
        <taxon>Pseudomonadales</taxon>
        <taxon>Pseudomonadaceae</taxon>
        <taxon>Pseudomonas</taxon>
    </lineage>
</organism>
<feature type="region of interest" description="Disordered" evidence="1">
    <location>
        <begin position="14"/>
        <end position="59"/>
    </location>
</feature>
<feature type="compositionally biased region" description="Basic and acidic residues" evidence="1">
    <location>
        <begin position="48"/>
        <end position="59"/>
    </location>
</feature>
<feature type="domain" description="Transposase IS66 central" evidence="2">
    <location>
        <begin position="13"/>
        <end position="99"/>
    </location>
</feature>
<dbReference type="EMBL" id="FOFP01000013">
    <property type="protein sequence ID" value="SEQ99100.1"/>
    <property type="molecule type" value="Genomic_DNA"/>
</dbReference>
<accession>A0ABY1BJ45</accession>
<proteinExistence type="predicted"/>
<keyword evidence="4" id="KW-1185">Reference proteome</keyword>
<gene>
    <name evidence="3" type="ORF">SAMN05216600_1134</name>
</gene>
<evidence type="ECO:0000313" key="4">
    <source>
        <dbReference type="Proteomes" id="UP000198512"/>
    </source>
</evidence>